<evidence type="ECO:0000313" key="1">
    <source>
        <dbReference type="EMBL" id="KAG7544297.1"/>
    </source>
</evidence>
<name>A0A8K0NQY9_9TREE</name>
<accession>A0A8K0NQY9</accession>
<evidence type="ECO:0000313" key="2">
    <source>
        <dbReference type="Proteomes" id="UP000812966"/>
    </source>
</evidence>
<gene>
    <name evidence="1" type="ORF">FFLO_03336</name>
</gene>
<reference evidence="1" key="1">
    <citation type="submission" date="2020-04" db="EMBL/GenBank/DDBJ databases">
        <title>Analysis of mating type loci in Filobasidium floriforme.</title>
        <authorList>
            <person name="Nowrousian M."/>
        </authorList>
    </citation>
    <scope>NUCLEOTIDE SEQUENCE</scope>
    <source>
        <strain evidence="1">CBS 6242</strain>
    </source>
</reference>
<organism evidence="1 2">
    <name type="scientific">Filobasidium floriforme</name>
    <dbReference type="NCBI Taxonomy" id="5210"/>
    <lineage>
        <taxon>Eukaryota</taxon>
        <taxon>Fungi</taxon>
        <taxon>Dikarya</taxon>
        <taxon>Basidiomycota</taxon>
        <taxon>Agaricomycotina</taxon>
        <taxon>Tremellomycetes</taxon>
        <taxon>Filobasidiales</taxon>
        <taxon>Filobasidiaceae</taxon>
        <taxon>Filobasidium</taxon>
    </lineage>
</organism>
<keyword evidence="2" id="KW-1185">Reference proteome</keyword>
<proteinExistence type="predicted"/>
<protein>
    <submittedName>
        <fullName evidence="1">Uncharacterized protein</fullName>
    </submittedName>
</protein>
<sequence length="442" mass="50591">MAEIQAGDSSPAQKMFEIPHIRDLIIAHIQDRSELKKMTCISKDCLPAAIQGLWRKTTSFKLEKVIAIAPEREALYKASVVDYKEATARHLDLSIASEVRKDLKRLETLNISATWDGEIYTAEINYTPTEELPTLKLHFPYEHPIKLDAPGFRLWPRPEFRLTSLITGRDETPSLDQVMKTFKEVREARWNDQEPSLGVIEVEKEESFDAIFKHLEVFHFGSALISYESLSRVLDVATHLEKLFVLLVNPEGDEQPRLVARLDQSQTLTDLGIYFGEIIDTEWQGHYLKESDPVVAHMAIPSFPNALNRKLRTVRCFVFPFKVVNRHMATHKRGDCRKSRDKQIQGTRNPSARLYLAVPTGWIMPNPAWFVCALKYNLPPGIYPWLESAADQHVSDNRDTQVAFQDGINTGSTDNFVEWVNDLLYGPGKNERESRGPECWTQ</sequence>
<dbReference type="AlphaFoldDB" id="A0A8K0NQY9"/>
<comment type="caution">
    <text evidence="1">The sequence shown here is derived from an EMBL/GenBank/DDBJ whole genome shotgun (WGS) entry which is preliminary data.</text>
</comment>
<dbReference type="Proteomes" id="UP000812966">
    <property type="component" value="Unassembled WGS sequence"/>
</dbReference>
<dbReference type="EMBL" id="JABELV010000060">
    <property type="protein sequence ID" value="KAG7544297.1"/>
    <property type="molecule type" value="Genomic_DNA"/>
</dbReference>